<gene>
    <name evidence="1" type="ORF">BTM25_02720</name>
</gene>
<dbReference type="RefSeq" id="WP_103560938.1">
    <property type="nucleotide sequence ID" value="NZ_MTBP01000001.1"/>
</dbReference>
<evidence type="ECO:0000313" key="1">
    <source>
        <dbReference type="EMBL" id="POM25889.1"/>
    </source>
</evidence>
<sequence length="215" mass="22953">MTTTDRPLEPFEERRLAELKAFVAARADAAPSRRPRAALAASAAALTLAASAAVALATSGGPAAQAYAIERKPDGVVYVRIRDGVDAGALTRQLERLGVPARVYSVPEGEVCHQPHVALVDDVPRGLYGLPGGGVEGHRAAAGEMVIRMDTRLFRPGQYLLFGLKKQHGTWFNVSQYLVTGRVEPCRFVPAPPARTLPTEDGQEVVLVEPSIVVP</sequence>
<reference evidence="1 2" key="1">
    <citation type="journal article" date="2017" name="Chemistry">
        <title>Isolation, Biosynthesis and Chemical Modifications of Rubterolones A-F: Rare Tropolone Alkaloids from Actinomadura sp. 5-2.</title>
        <authorList>
            <person name="Guo H."/>
            <person name="Benndorf R."/>
            <person name="Leichnitz D."/>
            <person name="Klassen J.L."/>
            <person name="Vollmers J."/>
            <person name="Gorls H."/>
            <person name="Steinacker M."/>
            <person name="Weigel C."/>
            <person name="Dahse H.M."/>
            <person name="Kaster A.K."/>
            <person name="de Beer Z.W."/>
            <person name="Poulsen M."/>
            <person name="Beemelmanns C."/>
        </authorList>
    </citation>
    <scope>NUCLEOTIDE SEQUENCE [LARGE SCALE GENOMIC DNA]</scope>
    <source>
        <strain evidence="1 2">5-2</strain>
    </source>
</reference>
<name>A0A2P4ULL3_9ACTN</name>
<accession>A0A2P4ULL3</accession>
<dbReference type="EMBL" id="MTBP01000001">
    <property type="protein sequence ID" value="POM25889.1"/>
    <property type="molecule type" value="Genomic_DNA"/>
</dbReference>
<proteinExistence type="predicted"/>
<dbReference type="AlphaFoldDB" id="A0A2P4ULL3"/>
<keyword evidence="2" id="KW-1185">Reference proteome</keyword>
<dbReference type="Proteomes" id="UP000242367">
    <property type="component" value="Unassembled WGS sequence"/>
</dbReference>
<organism evidence="1 2">
    <name type="scientific">Actinomadura rubteroloni</name>
    <dbReference type="NCBI Taxonomy" id="1926885"/>
    <lineage>
        <taxon>Bacteria</taxon>
        <taxon>Bacillati</taxon>
        <taxon>Actinomycetota</taxon>
        <taxon>Actinomycetes</taxon>
        <taxon>Streptosporangiales</taxon>
        <taxon>Thermomonosporaceae</taxon>
        <taxon>Actinomadura</taxon>
    </lineage>
</organism>
<comment type="caution">
    <text evidence="1">The sequence shown here is derived from an EMBL/GenBank/DDBJ whole genome shotgun (WGS) entry which is preliminary data.</text>
</comment>
<protein>
    <submittedName>
        <fullName evidence="1">Uncharacterized protein</fullName>
    </submittedName>
</protein>
<evidence type="ECO:0000313" key="2">
    <source>
        <dbReference type="Proteomes" id="UP000242367"/>
    </source>
</evidence>